<evidence type="ECO:0000256" key="1">
    <source>
        <dbReference type="ARBA" id="ARBA00013267"/>
    </source>
</evidence>
<keyword evidence="3" id="KW-0819">tRNA processing</keyword>
<keyword evidence="4" id="KW-0547">Nucleotide-binding</keyword>
<keyword evidence="5" id="KW-0067">ATP-binding</keyword>
<dbReference type="SUPFAM" id="SSF52402">
    <property type="entry name" value="Adenine nucleotide alpha hydrolases-like"/>
    <property type="match status" value="1"/>
</dbReference>
<dbReference type="CDD" id="cd01992">
    <property type="entry name" value="TilS_N"/>
    <property type="match status" value="1"/>
</dbReference>
<evidence type="ECO:0000313" key="10">
    <source>
        <dbReference type="Proteomes" id="UP000789508"/>
    </source>
</evidence>
<dbReference type="NCBIfam" id="TIGR02432">
    <property type="entry name" value="lysidine_TilS_N"/>
    <property type="match status" value="1"/>
</dbReference>
<feature type="domain" description="tRNA(Ile)-lysidine/2-thiocytidine synthase N-terminal" evidence="8">
    <location>
        <begin position="153"/>
        <end position="270"/>
    </location>
</feature>
<dbReference type="Gene3D" id="3.40.50.620">
    <property type="entry name" value="HUPs"/>
    <property type="match status" value="1"/>
</dbReference>
<dbReference type="Pfam" id="PF01171">
    <property type="entry name" value="ATP_bind_3"/>
    <property type="match status" value="1"/>
</dbReference>
<evidence type="ECO:0000256" key="6">
    <source>
        <dbReference type="ARBA" id="ARBA00048539"/>
    </source>
</evidence>
<dbReference type="InterPro" id="IPR012795">
    <property type="entry name" value="tRNA_Ile_lys_synt_N"/>
</dbReference>
<evidence type="ECO:0000256" key="2">
    <source>
        <dbReference type="ARBA" id="ARBA00022598"/>
    </source>
</evidence>
<feature type="transmembrane region" description="Helical" evidence="7">
    <location>
        <begin position="97"/>
        <end position="118"/>
    </location>
</feature>
<dbReference type="AlphaFoldDB" id="A0A9N9E2B9"/>
<dbReference type="OrthoDB" id="434144at2759"/>
<evidence type="ECO:0000256" key="5">
    <source>
        <dbReference type="ARBA" id="ARBA00022840"/>
    </source>
</evidence>
<organism evidence="9 10">
    <name type="scientific">Ambispora leptoticha</name>
    <dbReference type="NCBI Taxonomy" id="144679"/>
    <lineage>
        <taxon>Eukaryota</taxon>
        <taxon>Fungi</taxon>
        <taxon>Fungi incertae sedis</taxon>
        <taxon>Mucoromycota</taxon>
        <taxon>Glomeromycotina</taxon>
        <taxon>Glomeromycetes</taxon>
        <taxon>Archaeosporales</taxon>
        <taxon>Ambisporaceae</taxon>
        <taxon>Ambispora</taxon>
    </lineage>
</organism>
<proteinExistence type="predicted"/>
<comment type="caution">
    <text evidence="9">The sequence shown here is derived from an EMBL/GenBank/DDBJ whole genome shotgun (WGS) entry which is preliminary data.</text>
</comment>
<dbReference type="GO" id="GO:0032267">
    <property type="term" value="F:tRNA(Ile)-lysidine synthase activity"/>
    <property type="evidence" value="ECO:0007669"/>
    <property type="project" value="UniProtKB-EC"/>
</dbReference>
<name>A0A9N9E2B9_9GLOM</name>
<dbReference type="EC" id="6.3.4.19" evidence="1"/>
<comment type="catalytic activity">
    <reaction evidence="6">
        <text>cytidine(34) in tRNA(Ile2) + L-lysine + ATP = lysidine(34) in tRNA(Ile2) + AMP + diphosphate + H(+)</text>
        <dbReference type="Rhea" id="RHEA:43744"/>
        <dbReference type="Rhea" id="RHEA-COMP:10625"/>
        <dbReference type="Rhea" id="RHEA-COMP:10670"/>
        <dbReference type="ChEBI" id="CHEBI:15378"/>
        <dbReference type="ChEBI" id="CHEBI:30616"/>
        <dbReference type="ChEBI" id="CHEBI:32551"/>
        <dbReference type="ChEBI" id="CHEBI:33019"/>
        <dbReference type="ChEBI" id="CHEBI:82748"/>
        <dbReference type="ChEBI" id="CHEBI:83665"/>
        <dbReference type="ChEBI" id="CHEBI:456215"/>
        <dbReference type="EC" id="6.3.4.19"/>
    </reaction>
</comment>
<keyword evidence="7" id="KW-0472">Membrane</keyword>
<dbReference type="Proteomes" id="UP000789508">
    <property type="component" value="Unassembled WGS sequence"/>
</dbReference>
<evidence type="ECO:0000256" key="3">
    <source>
        <dbReference type="ARBA" id="ARBA00022694"/>
    </source>
</evidence>
<evidence type="ECO:0000256" key="7">
    <source>
        <dbReference type="SAM" id="Phobius"/>
    </source>
</evidence>
<evidence type="ECO:0000256" key="4">
    <source>
        <dbReference type="ARBA" id="ARBA00022741"/>
    </source>
</evidence>
<gene>
    <name evidence="9" type="ORF">ALEPTO_LOCUS10239</name>
</gene>
<reference evidence="9" key="1">
    <citation type="submission" date="2021-06" db="EMBL/GenBank/DDBJ databases">
        <authorList>
            <person name="Kallberg Y."/>
            <person name="Tangrot J."/>
            <person name="Rosling A."/>
        </authorList>
    </citation>
    <scope>NUCLEOTIDE SEQUENCE</scope>
    <source>
        <strain evidence="9">FL130A</strain>
    </source>
</reference>
<keyword evidence="10" id="KW-1185">Reference proteome</keyword>
<evidence type="ECO:0000259" key="8">
    <source>
        <dbReference type="Pfam" id="PF01171"/>
    </source>
</evidence>
<dbReference type="InterPro" id="IPR011063">
    <property type="entry name" value="TilS/TtcA_N"/>
</dbReference>
<keyword evidence="2" id="KW-0436">Ligase</keyword>
<evidence type="ECO:0000313" key="9">
    <source>
        <dbReference type="EMBL" id="CAG8658055.1"/>
    </source>
</evidence>
<dbReference type="InterPro" id="IPR012094">
    <property type="entry name" value="tRNA_Ile_lys_synt"/>
</dbReference>
<dbReference type="PANTHER" id="PTHR43033">
    <property type="entry name" value="TRNA(ILE)-LYSIDINE SYNTHASE-RELATED"/>
    <property type="match status" value="1"/>
</dbReference>
<keyword evidence="7" id="KW-0812">Transmembrane</keyword>
<keyword evidence="7" id="KW-1133">Transmembrane helix</keyword>
<dbReference type="PANTHER" id="PTHR43033:SF1">
    <property type="entry name" value="TRNA(ILE)-LYSIDINE SYNTHASE-RELATED"/>
    <property type="match status" value="1"/>
</dbReference>
<dbReference type="InterPro" id="IPR014729">
    <property type="entry name" value="Rossmann-like_a/b/a_fold"/>
</dbReference>
<sequence length="273" mass="31651">MGSNPNIIAYFHPECAKKYFAGKEQPQENNNSRIKEKLLRNLDKICLDPFGYLANNEYLKTDGAEEEYQKAEITKEQLGIKSDTNNSTNLKPNNHQLAIGLTIGASVVLVVGMVVYLIRKRNKKALMILLLEKLNSPFRLLANNKSLTKNRLYVLAVSGGPDSMFLLEKMRCERYSLVVAHVNYKKRENSDYDEKVVRNYCQKYSLPCEVYQVKGSEHNSISNFQDRARKIRYDFLQKLADKYQTKYIAVAHHLDDHLETYLLQKQRKSLVEY</sequence>
<protein>
    <recommendedName>
        <fullName evidence="1">tRNA(Ile)-lysidine synthetase</fullName>
        <ecNumber evidence="1">6.3.4.19</ecNumber>
    </recommendedName>
</protein>
<dbReference type="EMBL" id="CAJVPS010010441">
    <property type="protein sequence ID" value="CAG8658055.1"/>
    <property type="molecule type" value="Genomic_DNA"/>
</dbReference>
<accession>A0A9N9E2B9</accession>
<dbReference type="GO" id="GO:0005524">
    <property type="term" value="F:ATP binding"/>
    <property type="evidence" value="ECO:0007669"/>
    <property type="project" value="UniProtKB-KW"/>
</dbReference>
<dbReference type="GO" id="GO:0008033">
    <property type="term" value="P:tRNA processing"/>
    <property type="evidence" value="ECO:0007669"/>
    <property type="project" value="UniProtKB-KW"/>
</dbReference>